<evidence type="ECO:0000256" key="7">
    <source>
        <dbReference type="SAM" id="Phobius"/>
    </source>
</evidence>
<dbReference type="PROSITE" id="PS50850">
    <property type="entry name" value="MFS"/>
    <property type="match status" value="1"/>
</dbReference>
<dbReference type="InterPro" id="IPR036259">
    <property type="entry name" value="MFS_trans_sf"/>
</dbReference>
<sequence length="418" mass="42814">MTGTPTPTTGAQPAASLRGAGLNLSLATLAFAVSFWAWNLIAPLGVRYAADLDLSNGEKSLLVAIPVLVGSLGRILAGALTDRFGGRVMFPVLLVVSAPFVVLVAVAGRNDSYPLLLVFGFFLGIAGTTFAVGIPFVNAWYEANRRGFATGVFGAGMGGTALSAFFTPRFVDWFGYLATHLIVAVGLLATAALCWVVMRDSPRWSANHDPVAPKFLGALRLPVTWKMSFLYAVAFGGFVAFSTYLPTYLKDVYEFDLTGAGTRTAGFALAAVLARPLGGVLADRIGPRNVVASSLAGTAVMAVVVAFEPPIEVPAGAAFIALAFFLGLGTGGVFAWVAALAPPERVGSVSGLVGAAGGLGGFFPPLVMGATYEVALEGYGLGLGLLAVVSVGALLFAWVGVRPTSGGPGASNSSRPGS</sequence>
<proteinExistence type="inferred from homology"/>
<dbReference type="InterPro" id="IPR011701">
    <property type="entry name" value="MFS"/>
</dbReference>
<dbReference type="InterPro" id="IPR044772">
    <property type="entry name" value="NO3_transporter"/>
</dbReference>
<dbReference type="Proteomes" id="UP001501581">
    <property type="component" value="Unassembled WGS sequence"/>
</dbReference>
<feature type="transmembrane region" description="Helical" evidence="7">
    <location>
        <begin position="265"/>
        <end position="282"/>
    </location>
</feature>
<comment type="caution">
    <text evidence="9">The sequence shown here is derived from an EMBL/GenBank/DDBJ whole genome shotgun (WGS) entry which is preliminary data.</text>
</comment>
<evidence type="ECO:0000256" key="2">
    <source>
        <dbReference type="ARBA" id="ARBA00008432"/>
    </source>
</evidence>
<feature type="transmembrane region" description="Helical" evidence="7">
    <location>
        <begin position="313"/>
        <end position="337"/>
    </location>
</feature>
<evidence type="ECO:0000256" key="3">
    <source>
        <dbReference type="ARBA" id="ARBA00022692"/>
    </source>
</evidence>
<dbReference type="Gene3D" id="1.20.1250.20">
    <property type="entry name" value="MFS general substrate transporter like domains"/>
    <property type="match status" value="2"/>
</dbReference>
<dbReference type="SUPFAM" id="SSF103473">
    <property type="entry name" value="MFS general substrate transporter"/>
    <property type="match status" value="1"/>
</dbReference>
<dbReference type="RefSeq" id="WP_343996099.1">
    <property type="nucleotide sequence ID" value="NZ_BAAALG010000013.1"/>
</dbReference>
<name>A0ABN1U248_9ACTN</name>
<feature type="transmembrane region" description="Helical" evidence="7">
    <location>
        <begin position="379"/>
        <end position="401"/>
    </location>
</feature>
<dbReference type="InterPro" id="IPR020846">
    <property type="entry name" value="MFS_dom"/>
</dbReference>
<accession>A0ABN1U248</accession>
<feature type="transmembrane region" description="Helical" evidence="7">
    <location>
        <begin position="228"/>
        <end position="245"/>
    </location>
</feature>
<evidence type="ECO:0000259" key="8">
    <source>
        <dbReference type="PROSITE" id="PS50850"/>
    </source>
</evidence>
<keyword evidence="3 7" id="KW-0812">Transmembrane</keyword>
<evidence type="ECO:0000313" key="10">
    <source>
        <dbReference type="Proteomes" id="UP001501581"/>
    </source>
</evidence>
<evidence type="ECO:0000256" key="6">
    <source>
        <dbReference type="ARBA" id="ARBA00023136"/>
    </source>
</evidence>
<feature type="transmembrane region" description="Helical" evidence="7">
    <location>
        <begin position="173"/>
        <end position="198"/>
    </location>
</feature>
<evidence type="ECO:0000256" key="1">
    <source>
        <dbReference type="ARBA" id="ARBA00004651"/>
    </source>
</evidence>
<comment type="similarity">
    <text evidence="2">Belongs to the major facilitator superfamily. Nitrate/nitrite porter (TC 2.A.1.8) family.</text>
</comment>
<feature type="transmembrane region" description="Helical" evidence="7">
    <location>
        <begin position="148"/>
        <end position="167"/>
    </location>
</feature>
<gene>
    <name evidence="9" type="ORF">GCM10009668_34500</name>
</gene>
<feature type="domain" description="Major facilitator superfamily (MFS) profile" evidence="8">
    <location>
        <begin position="23"/>
        <end position="405"/>
    </location>
</feature>
<keyword evidence="6 7" id="KW-0472">Membrane</keyword>
<feature type="transmembrane region" description="Helical" evidence="7">
    <location>
        <begin position="21"/>
        <end position="41"/>
    </location>
</feature>
<protein>
    <submittedName>
        <fullName evidence="9">Nitrate/nitrite transporter</fullName>
    </submittedName>
</protein>
<evidence type="ECO:0000256" key="5">
    <source>
        <dbReference type="ARBA" id="ARBA00023063"/>
    </source>
</evidence>
<evidence type="ECO:0000256" key="4">
    <source>
        <dbReference type="ARBA" id="ARBA00022989"/>
    </source>
</evidence>
<keyword evidence="4 7" id="KW-1133">Transmembrane helix</keyword>
<dbReference type="EMBL" id="BAAALG010000013">
    <property type="protein sequence ID" value="GAA1110780.1"/>
    <property type="molecule type" value="Genomic_DNA"/>
</dbReference>
<dbReference type="PANTHER" id="PTHR23515">
    <property type="entry name" value="HIGH-AFFINITY NITRATE TRANSPORTER 2.3"/>
    <property type="match status" value="1"/>
</dbReference>
<dbReference type="Pfam" id="PF07690">
    <property type="entry name" value="MFS_1"/>
    <property type="match status" value="1"/>
</dbReference>
<feature type="transmembrane region" description="Helical" evidence="7">
    <location>
        <begin position="61"/>
        <end position="81"/>
    </location>
</feature>
<evidence type="ECO:0000313" key="9">
    <source>
        <dbReference type="EMBL" id="GAA1110780.1"/>
    </source>
</evidence>
<keyword evidence="10" id="KW-1185">Reference proteome</keyword>
<reference evidence="9 10" key="1">
    <citation type="journal article" date="2019" name="Int. J. Syst. Evol. Microbiol.">
        <title>The Global Catalogue of Microorganisms (GCM) 10K type strain sequencing project: providing services to taxonomists for standard genome sequencing and annotation.</title>
        <authorList>
            <consortium name="The Broad Institute Genomics Platform"/>
            <consortium name="The Broad Institute Genome Sequencing Center for Infectious Disease"/>
            <person name="Wu L."/>
            <person name="Ma J."/>
        </authorList>
    </citation>
    <scope>NUCLEOTIDE SEQUENCE [LARGE SCALE GENOMIC DNA]</scope>
    <source>
        <strain evidence="9 10">JCM 13008</strain>
    </source>
</reference>
<keyword evidence="5" id="KW-0534">Nitrate assimilation</keyword>
<comment type="subcellular location">
    <subcellularLocation>
        <location evidence="1">Cell membrane</location>
        <topology evidence="1">Multi-pass membrane protein</topology>
    </subcellularLocation>
</comment>
<feature type="transmembrane region" description="Helical" evidence="7">
    <location>
        <begin position="113"/>
        <end position="136"/>
    </location>
</feature>
<feature type="transmembrane region" description="Helical" evidence="7">
    <location>
        <begin position="88"/>
        <end position="107"/>
    </location>
</feature>
<feature type="transmembrane region" description="Helical" evidence="7">
    <location>
        <begin position="289"/>
        <end position="307"/>
    </location>
</feature>
<feature type="transmembrane region" description="Helical" evidence="7">
    <location>
        <begin position="349"/>
        <end position="367"/>
    </location>
</feature>
<organism evidence="9 10">
    <name type="scientific">Nocardioides dubius</name>
    <dbReference type="NCBI Taxonomy" id="317019"/>
    <lineage>
        <taxon>Bacteria</taxon>
        <taxon>Bacillati</taxon>
        <taxon>Actinomycetota</taxon>
        <taxon>Actinomycetes</taxon>
        <taxon>Propionibacteriales</taxon>
        <taxon>Nocardioidaceae</taxon>
        <taxon>Nocardioides</taxon>
    </lineage>
</organism>